<sequence length="97" mass="10851">MESPNLSSKVGDKVRFRSTGNAPVLKRSVFKISKSQKFQALIMFLRKELGYKASDPLFLYVNSSFSPAPDELISNLARCFSIENQLIINYATTAAWG</sequence>
<keyword evidence="4 7" id="KW-1017">Isopeptide bond</keyword>
<dbReference type="GO" id="GO:0000045">
    <property type="term" value="P:autophagosome assembly"/>
    <property type="evidence" value="ECO:0007669"/>
    <property type="project" value="InterPro"/>
</dbReference>
<dbReference type="AlphaFoldDB" id="A0A2T9Y2V3"/>
<dbReference type="SUPFAM" id="SSF54236">
    <property type="entry name" value="Ubiquitin-like"/>
    <property type="match status" value="1"/>
</dbReference>
<dbReference type="EMBL" id="MBFT01000865">
    <property type="protein sequence ID" value="PVU86672.1"/>
    <property type="molecule type" value="Genomic_DNA"/>
</dbReference>
<keyword evidence="7" id="KW-0653">Protein transport</keyword>
<protein>
    <recommendedName>
        <fullName evidence="3 7">Ubiquitin-like protein ATG12</fullName>
    </recommendedName>
</protein>
<dbReference type="GO" id="GO:0034045">
    <property type="term" value="C:phagophore assembly site membrane"/>
    <property type="evidence" value="ECO:0007669"/>
    <property type="project" value="UniProtKB-SubCell"/>
</dbReference>
<dbReference type="GO" id="GO:0097352">
    <property type="term" value="P:autophagosome maturation"/>
    <property type="evidence" value="ECO:0007669"/>
    <property type="project" value="TreeGrafter"/>
</dbReference>
<dbReference type="Pfam" id="PF04110">
    <property type="entry name" value="APG12"/>
    <property type="match status" value="1"/>
</dbReference>
<dbReference type="InterPro" id="IPR007242">
    <property type="entry name" value="Atg12"/>
</dbReference>
<gene>
    <name evidence="8" type="ORF">BB559_006438</name>
</gene>
<dbReference type="Gene3D" id="3.10.20.90">
    <property type="entry name" value="Phosphatidylinositol 3-kinase Catalytic Subunit, Chain A, domain 1"/>
    <property type="match status" value="1"/>
</dbReference>
<comment type="similarity">
    <text evidence="1 7">Belongs to the ATG12 family.</text>
</comment>
<dbReference type="PANTHER" id="PTHR13385">
    <property type="entry name" value="AUTOPHAGY PROTEIN 12"/>
    <property type="match status" value="1"/>
</dbReference>
<evidence type="ECO:0000313" key="8">
    <source>
        <dbReference type="EMBL" id="PVU86672.1"/>
    </source>
</evidence>
<dbReference type="GO" id="GO:0019776">
    <property type="term" value="F:Atg8-family ligase activity"/>
    <property type="evidence" value="ECO:0007669"/>
    <property type="project" value="TreeGrafter"/>
</dbReference>
<evidence type="ECO:0000256" key="2">
    <source>
        <dbReference type="ARBA" id="ARBA00011288"/>
    </source>
</evidence>
<dbReference type="GO" id="GO:0000421">
    <property type="term" value="C:autophagosome membrane"/>
    <property type="evidence" value="ECO:0007669"/>
    <property type="project" value="TreeGrafter"/>
</dbReference>
<dbReference type="PANTHER" id="PTHR13385:SF0">
    <property type="entry name" value="UBIQUITIN-LIKE PROTEIN ATG12"/>
    <property type="match status" value="1"/>
</dbReference>
<reference evidence="8 9" key="1">
    <citation type="journal article" date="2018" name="MBio">
        <title>Comparative Genomics Reveals the Core Gene Toolbox for the Fungus-Insect Symbiosis.</title>
        <authorList>
            <person name="Wang Y."/>
            <person name="Stata M."/>
            <person name="Wang W."/>
            <person name="Stajich J.E."/>
            <person name="White M.M."/>
            <person name="Moncalvo J.M."/>
        </authorList>
    </citation>
    <scope>NUCLEOTIDE SEQUENCE [LARGE SCALE GENOMIC DNA]</scope>
    <source>
        <strain evidence="8 9">AUS-77-4</strain>
    </source>
</reference>
<keyword evidence="9" id="KW-1185">Reference proteome</keyword>
<comment type="subcellular location">
    <subcellularLocation>
        <location evidence="7">Preautophagosomal structure membrane</location>
        <topology evidence="7">Peripheral membrane protein</topology>
    </subcellularLocation>
</comment>
<dbReference type="STRING" id="61424.A0A2T9Y2V3"/>
<evidence type="ECO:0000256" key="5">
    <source>
        <dbReference type="ARBA" id="ARBA00022786"/>
    </source>
</evidence>
<comment type="subunit">
    <text evidence="2 7">Forms a conjugate with ATG5.</text>
</comment>
<dbReference type="OrthoDB" id="10003551at2759"/>
<dbReference type="InterPro" id="IPR029071">
    <property type="entry name" value="Ubiquitin-like_domsf"/>
</dbReference>
<organism evidence="8 9">
    <name type="scientific">Furculomyces boomerangus</name>
    <dbReference type="NCBI Taxonomy" id="61424"/>
    <lineage>
        <taxon>Eukaryota</taxon>
        <taxon>Fungi</taxon>
        <taxon>Fungi incertae sedis</taxon>
        <taxon>Zoopagomycota</taxon>
        <taxon>Kickxellomycotina</taxon>
        <taxon>Harpellomycetes</taxon>
        <taxon>Harpellales</taxon>
        <taxon>Harpellaceae</taxon>
        <taxon>Furculomyces</taxon>
    </lineage>
</organism>
<comment type="function">
    <text evidence="7">Ubiquitin-like protein involved in cytoplasm to vacuole transport (Cvt), autophagy vesicles formation, mitophagy, and nucleophagy.</text>
</comment>
<keyword evidence="6 7" id="KW-0072">Autophagy</keyword>
<keyword evidence="5 7" id="KW-0833">Ubl conjugation pathway</keyword>
<dbReference type="Proteomes" id="UP000245699">
    <property type="component" value="Unassembled WGS sequence"/>
</dbReference>
<proteinExistence type="inferred from homology"/>
<dbReference type="GO" id="GO:0015031">
    <property type="term" value="P:protein transport"/>
    <property type="evidence" value="ECO:0007669"/>
    <property type="project" value="UniProtKB-KW"/>
</dbReference>
<evidence type="ECO:0000256" key="1">
    <source>
        <dbReference type="ARBA" id="ARBA00007778"/>
    </source>
</evidence>
<dbReference type="CDD" id="cd01612">
    <property type="entry name" value="Ubl_ATG12"/>
    <property type="match status" value="1"/>
</dbReference>
<evidence type="ECO:0000313" key="9">
    <source>
        <dbReference type="Proteomes" id="UP000245699"/>
    </source>
</evidence>
<dbReference type="GO" id="GO:0000422">
    <property type="term" value="P:autophagy of mitochondrion"/>
    <property type="evidence" value="ECO:0007669"/>
    <property type="project" value="TreeGrafter"/>
</dbReference>
<comment type="caution">
    <text evidence="8">The sequence shown here is derived from an EMBL/GenBank/DDBJ whole genome shotgun (WGS) entry which is preliminary data.</text>
</comment>
<keyword evidence="7" id="KW-0472">Membrane</keyword>
<dbReference type="FunFam" id="3.10.20.90:FF:000150">
    <property type="entry name" value="Ubiquitin-like protein ATG12"/>
    <property type="match status" value="1"/>
</dbReference>
<evidence type="ECO:0000256" key="6">
    <source>
        <dbReference type="ARBA" id="ARBA00023006"/>
    </source>
</evidence>
<evidence type="ECO:0000256" key="4">
    <source>
        <dbReference type="ARBA" id="ARBA00022499"/>
    </source>
</evidence>
<keyword evidence="7" id="KW-0813">Transport</keyword>
<dbReference type="GO" id="GO:0061723">
    <property type="term" value="P:glycophagy"/>
    <property type="evidence" value="ECO:0007669"/>
    <property type="project" value="TreeGrafter"/>
</dbReference>
<name>A0A2T9Y2V3_9FUNG</name>
<dbReference type="GO" id="GO:0034727">
    <property type="term" value="P:piecemeal microautophagy of the nucleus"/>
    <property type="evidence" value="ECO:0007669"/>
    <property type="project" value="TreeGrafter"/>
</dbReference>
<accession>A0A2T9Y2V3</accession>
<dbReference type="GO" id="GO:0034274">
    <property type="term" value="C:Atg12-Atg5-Atg16 complex"/>
    <property type="evidence" value="ECO:0007669"/>
    <property type="project" value="TreeGrafter"/>
</dbReference>
<evidence type="ECO:0000256" key="3">
    <source>
        <dbReference type="ARBA" id="ARBA00015875"/>
    </source>
</evidence>
<evidence type="ECO:0000256" key="7">
    <source>
        <dbReference type="RuleBase" id="RU361201"/>
    </source>
</evidence>